<protein>
    <submittedName>
        <fullName evidence="1">Uncharacterized protein</fullName>
    </submittedName>
</protein>
<gene>
    <name evidence="1" type="ORF">MRATA1EN22A_LOCUS17957</name>
</gene>
<proteinExistence type="predicted"/>
<evidence type="ECO:0000313" key="2">
    <source>
        <dbReference type="Proteomes" id="UP001162501"/>
    </source>
</evidence>
<dbReference type="Proteomes" id="UP001162501">
    <property type="component" value="Chromosome 29"/>
</dbReference>
<dbReference type="EMBL" id="OX596113">
    <property type="protein sequence ID" value="CAN0410671.1"/>
    <property type="molecule type" value="Genomic_DNA"/>
</dbReference>
<sequence>MPSGYPACACWSAGAQLRTPRSSAGRGPVTAPIGGRRRGARSERGWALAAPPPSGAQLCSAANASARPQPPGARRPRIVPGPVAEIRDERRGVSTASLGRESWLAGANRERTAMRKPGAPQPVTGSS</sequence>
<evidence type="ECO:0000313" key="1">
    <source>
        <dbReference type="EMBL" id="CAN0410671.1"/>
    </source>
</evidence>
<organism evidence="1 2">
    <name type="scientific">Rangifer tarandus platyrhynchus</name>
    <name type="common">Svalbard reindeer</name>
    <dbReference type="NCBI Taxonomy" id="3082113"/>
    <lineage>
        <taxon>Eukaryota</taxon>
        <taxon>Metazoa</taxon>
        <taxon>Chordata</taxon>
        <taxon>Craniata</taxon>
        <taxon>Vertebrata</taxon>
        <taxon>Euteleostomi</taxon>
        <taxon>Mammalia</taxon>
        <taxon>Eutheria</taxon>
        <taxon>Laurasiatheria</taxon>
        <taxon>Artiodactyla</taxon>
        <taxon>Ruminantia</taxon>
        <taxon>Pecora</taxon>
        <taxon>Cervidae</taxon>
        <taxon>Odocoileinae</taxon>
        <taxon>Rangifer</taxon>
    </lineage>
</organism>
<accession>A0AC59ZGI3</accession>
<reference evidence="1" key="2">
    <citation type="submission" date="2025-03" db="EMBL/GenBank/DDBJ databases">
        <authorList>
            <consortium name="ELIXIR-Norway"/>
            <consortium name="Elixir Norway"/>
        </authorList>
    </citation>
    <scope>NUCLEOTIDE SEQUENCE</scope>
</reference>
<name>A0AC59ZGI3_RANTA</name>
<reference evidence="1" key="1">
    <citation type="submission" date="2023-05" db="EMBL/GenBank/DDBJ databases">
        <authorList>
            <consortium name="ELIXIR-Norway"/>
        </authorList>
    </citation>
    <scope>NUCLEOTIDE SEQUENCE</scope>
</reference>